<dbReference type="Proteomes" id="UP000664357">
    <property type="component" value="Unassembled WGS sequence"/>
</dbReference>
<evidence type="ECO:0000313" key="3">
    <source>
        <dbReference type="Proteomes" id="UP000664357"/>
    </source>
</evidence>
<dbReference type="SUPFAM" id="SSF50475">
    <property type="entry name" value="FMN-binding split barrel"/>
    <property type="match status" value="1"/>
</dbReference>
<keyword evidence="3" id="KW-1185">Reference proteome</keyword>
<feature type="domain" description="Pyridoxamine 5'-phosphate oxidase N-terminal" evidence="1">
    <location>
        <begin position="1"/>
        <end position="76"/>
    </location>
</feature>
<comment type="caution">
    <text evidence="2">The sequence shown here is derived from an EMBL/GenBank/DDBJ whole genome shotgun (WGS) entry which is preliminary data.</text>
</comment>
<dbReference type="InterPro" id="IPR012349">
    <property type="entry name" value="Split_barrel_FMN-bd"/>
</dbReference>
<reference evidence="2 3" key="1">
    <citation type="submission" date="2024-02" db="EMBL/GenBank/DDBJ databases">
        <title>The Genome Sequence of Enterococcus sp. DIV0159.</title>
        <authorList>
            <person name="Earl A."/>
            <person name="Manson A."/>
            <person name="Gilmore M."/>
            <person name="Sanders J."/>
            <person name="Shea T."/>
            <person name="Howe W."/>
            <person name="Livny J."/>
            <person name="Cuomo C."/>
            <person name="Neafsey D."/>
            <person name="Birren B."/>
        </authorList>
    </citation>
    <scope>NUCLEOTIDE SEQUENCE [LARGE SCALE GENOMIC DNA]</scope>
    <source>
        <strain evidence="2 3">665A</strain>
    </source>
</reference>
<evidence type="ECO:0000313" key="2">
    <source>
        <dbReference type="EMBL" id="MEO1771413.1"/>
    </source>
</evidence>
<evidence type="ECO:0000259" key="1">
    <source>
        <dbReference type="Pfam" id="PF01243"/>
    </source>
</evidence>
<dbReference type="Gene3D" id="2.30.110.10">
    <property type="entry name" value="Electron Transport, Fmn-binding Protein, Chain A"/>
    <property type="match status" value="1"/>
</dbReference>
<gene>
    <name evidence="2" type="ORF">JZO67_003393</name>
</gene>
<accession>A0ABV0ERZ0</accession>
<protein>
    <recommendedName>
        <fullName evidence="1">Pyridoxamine 5'-phosphate oxidase N-terminal domain-containing protein</fullName>
    </recommendedName>
</protein>
<dbReference type="InterPro" id="IPR011576">
    <property type="entry name" value="Pyridox_Oxase_N"/>
</dbReference>
<dbReference type="Pfam" id="PF01243">
    <property type="entry name" value="PNPOx_N"/>
    <property type="match status" value="1"/>
</dbReference>
<organism evidence="2 3">
    <name type="scientific">Candidatus Enterococcus ferrettii</name>
    <dbReference type="NCBI Taxonomy" id="2815324"/>
    <lineage>
        <taxon>Bacteria</taxon>
        <taxon>Bacillati</taxon>
        <taxon>Bacillota</taxon>
        <taxon>Bacilli</taxon>
        <taxon>Lactobacillales</taxon>
        <taxon>Enterococcaceae</taxon>
        <taxon>Enterococcus</taxon>
    </lineage>
</organism>
<dbReference type="RefSeq" id="WP_207702765.1">
    <property type="nucleotide sequence ID" value="NZ_JAFREL020000003.1"/>
</dbReference>
<proteinExistence type="predicted"/>
<sequence>MDKEIEALIKRADMFTLTTIDSRGFPHVIAVSKPLERNGFHYFKFYINMDGRTAENIQNNRSGSLFCVDSINHESLALKGYFFLEEIEGYEALTAKLNDFQQQLDYHHPVMAVFETLSVKHYKDNQTEIIDG</sequence>
<dbReference type="EMBL" id="JAFREL020000003">
    <property type="protein sequence ID" value="MEO1771413.1"/>
    <property type="molecule type" value="Genomic_DNA"/>
</dbReference>
<name>A0ABV0ERZ0_9ENTE</name>